<geneLocation type="plasmid" evidence="1 2">
    <name>pREB7</name>
</geneLocation>
<dbReference type="KEGG" id="amr:AM1_G0039"/>
<evidence type="ECO:0000313" key="1">
    <source>
        <dbReference type="EMBL" id="ABW33219.1"/>
    </source>
</evidence>
<dbReference type="Proteomes" id="UP000000268">
    <property type="component" value="Plasmid pREB7"/>
</dbReference>
<dbReference type="Pfam" id="PF13242">
    <property type="entry name" value="Hydrolase_like"/>
    <property type="match status" value="1"/>
</dbReference>
<protein>
    <submittedName>
        <fullName evidence="1">Uncharacterized protein</fullName>
    </submittedName>
</protein>
<dbReference type="HOGENOM" id="CLU_3057378_0_0_3"/>
<proteinExistence type="predicted"/>
<name>A8ZQD3_ACAM1</name>
<dbReference type="InterPro" id="IPR036412">
    <property type="entry name" value="HAD-like_sf"/>
</dbReference>
<reference evidence="1 2" key="1">
    <citation type="journal article" date="2008" name="Proc. Natl. Acad. Sci. U.S.A.">
        <title>Niche adaptation and genome expansion in the chlorophyll d-producing cyanobacterium Acaryochloris marina.</title>
        <authorList>
            <person name="Swingley W.D."/>
            <person name="Chen M."/>
            <person name="Cheung P.C."/>
            <person name="Conrad A.L."/>
            <person name="Dejesa L.C."/>
            <person name="Hao J."/>
            <person name="Honchak B.M."/>
            <person name="Karbach L.E."/>
            <person name="Kurdoglu A."/>
            <person name="Lahiri S."/>
            <person name="Mastrian S.D."/>
            <person name="Miyashita H."/>
            <person name="Page L."/>
            <person name="Ramakrishna P."/>
            <person name="Satoh S."/>
            <person name="Sattley W.M."/>
            <person name="Shimada Y."/>
            <person name="Taylor H.L."/>
            <person name="Tomo T."/>
            <person name="Tsuchiya T."/>
            <person name="Wang Z.T."/>
            <person name="Raymond J."/>
            <person name="Mimuro M."/>
            <person name="Blankenship R.E."/>
            <person name="Touchman J.W."/>
        </authorList>
    </citation>
    <scope>NUCLEOTIDE SEQUENCE [LARGE SCALE GENOMIC DNA]</scope>
    <source>
        <strain evidence="2">MBIC 11017</strain>
        <plasmid evidence="2">Plasmid pREB7</plasmid>
    </source>
</reference>
<accession>A8ZQD3</accession>
<organism evidence="1 2">
    <name type="scientific">Acaryochloris marina (strain MBIC 11017)</name>
    <dbReference type="NCBI Taxonomy" id="329726"/>
    <lineage>
        <taxon>Bacteria</taxon>
        <taxon>Bacillati</taxon>
        <taxon>Cyanobacteriota</taxon>
        <taxon>Cyanophyceae</taxon>
        <taxon>Acaryochloridales</taxon>
        <taxon>Acaryochloridaceae</taxon>
        <taxon>Acaryochloris</taxon>
    </lineage>
</organism>
<keyword evidence="2" id="KW-1185">Reference proteome</keyword>
<evidence type="ECO:0000313" key="2">
    <source>
        <dbReference type="Proteomes" id="UP000000268"/>
    </source>
</evidence>
<gene>
    <name evidence="1" type="ordered locus">AM1_G0039</name>
</gene>
<dbReference type="EMBL" id="CP000844">
    <property type="protein sequence ID" value="ABW33219.1"/>
    <property type="molecule type" value="Genomic_DNA"/>
</dbReference>
<sequence>MVGDDVTADVEAAINANLQGCLVRTRKYLPRDELKAPNQAFILNSIADLIHLL</sequence>
<dbReference type="Gene3D" id="3.40.50.1000">
    <property type="entry name" value="HAD superfamily/HAD-like"/>
    <property type="match status" value="1"/>
</dbReference>
<dbReference type="RefSeq" id="WP_012168288.1">
    <property type="nucleotide sequence ID" value="NC_009932.1"/>
</dbReference>
<keyword evidence="1" id="KW-0614">Plasmid</keyword>
<dbReference type="eggNOG" id="COG0647">
    <property type="taxonomic scope" value="Bacteria"/>
</dbReference>
<dbReference type="InterPro" id="IPR023214">
    <property type="entry name" value="HAD_sf"/>
</dbReference>
<dbReference type="OrthoDB" id="148966at2"/>
<dbReference type="AlphaFoldDB" id="A8ZQD3"/>
<dbReference type="SUPFAM" id="SSF56784">
    <property type="entry name" value="HAD-like"/>
    <property type="match status" value="1"/>
</dbReference>